<keyword evidence="3" id="KW-1185">Reference proteome</keyword>
<dbReference type="GO" id="GO:0046872">
    <property type="term" value="F:metal ion binding"/>
    <property type="evidence" value="ECO:0007669"/>
    <property type="project" value="InterPro"/>
</dbReference>
<dbReference type="SUPFAM" id="SSF109854">
    <property type="entry name" value="DinB/YfiT-like putative metalloenzymes"/>
    <property type="match status" value="1"/>
</dbReference>
<sequence length="238" mass="25380">MSDRHDIPVTLGWMAGGTALLLAQVDALDDAALEEPCRLPAWGRRHLVAHLAHNATALGNLLRWAQTGVETPMYSSQTQRNDDIARSATDAPDALRRDLAGTAAALDAHVREVTPQQWGATVRTAQGRDIPAAEVPWMRAREVWLHALDLGTGVSVAQLPDDFSETLIDDVLGFFAKAAGAPVLRLAAKGSGREWTLGDPAPAASIGGTPPALAAWLTGRSDGRDLDAAELPELPRWL</sequence>
<accession>A0A8J3VRY2</accession>
<dbReference type="NCBIfam" id="TIGR03083">
    <property type="entry name" value="maleylpyruvate isomerase family mycothiol-dependent enzyme"/>
    <property type="match status" value="1"/>
</dbReference>
<dbReference type="InterPro" id="IPR017517">
    <property type="entry name" value="Maleyloyr_isom"/>
</dbReference>
<dbReference type="InterPro" id="IPR034660">
    <property type="entry name" value="DinB/YfiT-like"/>
</dbReference>
<gene>
    <name evidence="2" type="ORF">Raf01_40400</name>
</gene>
<comment type="caution">
    <text evidence="2">The sequence shown here is derived from an EMBL/GenBank/DDBJ whole genome shotgun (WGS) entry which is preliminary data.</text>
</comment>
<proteinExistence type="predicted"/>
<dbReference type="InterPro" id="IPR036527">
    <property type="entry name" value="SCP2_sterol-bd_dom_sf"/>
</dbReference>
<evidence type="ECO:0000313" key="3">
    <source>
        <dbReference type="Proteomes" id="UP000642748"/>
    </source>
</evidence>
<dbReference type="InterPro" id="IPR024344">
    <property type="entry name" value="MDMPI_metal-binding"/>
</dbReference>
<evidence type="ECO:0000259" key="1">
    <source>
        <dbReference type="Pfam" id="PF11716"/>
    </source>
</evidence>
<feature type="domain" description="Mycothiol-dependent maleylpyruvate isomerase metal-binding" evidence="1">
    <location>
        <begin position="18"/>
        <end position="150"/>
    </location>
</feature>
<dbReference type="AlphaFoldDB" id="A0A8J3VRY2"/>
<reference evidence="2" key="1">
    <citation type="submission" date="2021-01" db="EMBL/GenBank/DDBJ databases">
        <title>Whole genome shotgun sequence of Rugosimonospora africana NBRC 104875.</title>
        <authorList>
            <person name="Komaki H."/>
            <person name="Tamura T."/>
        </authorList>
    </citation>
    <scope>NUCLEOTIDE SEQUENCE</scope>
    <source>
        <strain evidence="2">NBRC 104875</strain>
    </source>
</reference>
<protein>
    <submittedName>
        <fullName evidence="2">Maleylpyruvate isomerase</fullName>
    </submittedName>
</protein>
<dbReference type="EMBL" id="BONZ01000038">
    <property type="protein sequence ID" value="GIH15868.1"/>
    <property type="molecule type" value="Genomic_DNA"/>
</dbReference>
<dbReference type="Gene3D" id="1.20.120.450">
    <property type="entry name" value="dinb family like domain"/>
    <property type="match status" value="1"/>
</dbReference>
<organism evidence="2 3">
    <name type="scientific">Rugosimonospora africana</name>
    <dbReference type="NCBI Taxonomy" id="556532"/>
    <lineage>
        <taxon>Bacteria</taxon>
        <taxon>Bacillati</taxon>
        <taxon>Actinomycetota</taxon>
        <taxon>Actinomycetes</taxon>
        <taxon>Micromonosporales</taxon>
        <taxon>Micromonosporaceae</taxon>
        <taxon>Rugosimonospora</taxon>
    </lineage>
</organism>
<name>A0A8J3VRY2_9ACTN</name>
<keyword evidence="2" id="KW-0413">Isomerase</keyword>
<dbReference type="Pfam" id="PF11716">
    <property type="entry name" value="MDMPI_N"/>
    <property type="match status" value="1"/>
</dbReference>
<dbReference type="Gene3D" id="3.30.1050.20">
    <property type="match status" value="1"/>
</dbReference>
<dbReference type="Proteomes" id="UP000642748">
    <property type="component" value="Unassembled WGS sequence"/>
</dbReference>
<evidence type="ECO:0000313" key="2">
    <source>
        <dbReference type="EMBL" id="GIH15868.1"/>
    </source>
</evidence>
<dbReference type="SUPFAM" id="SSF55718">
    <property type="entry name" value="SCP-like"/>
    <property type="match status" value="1"/>
</dbReference>
<dbReference type="GO" id="GO:0016853">
    <property type="term" value="F:isomerase activity"/>
    <property type="evidence" value="ECO:0007669"/>
    <property type="project" value="UniProtKB-KW"/>
</dbReference>